<organism evidence="1 2">
    <name type="scientific">Salinispira pacifica</name>
    <dbReference type="NCBI Taxonomy" id="1307761"/>
    <lineage>
        <taxon>Bacteria</taxon>
        <taxon>Pseudomonadati</taxon>
        <taxon>Spirochaetota</taxon>
        <taxon>Spirochaetia</taxon>
        <taxon>Spirochaetales</taxon>
        <taxon>Spirochaetaceae</taxon>
        <taxon>Salinispira</taxon>
    </lineage>
</organism>
<dbReference type="Proteomes" id="UP000018680">
    <property type="component" value="Chromosome"/>
</dbReference>
<dbReference type="KEGG" id="slr:L21SP2_1141"/>
<dbReference type="AlphaFoldDB" id="V5WG79"/>
<protein>
    <recommendedName>
        <fullName evidence="3">EF-hand domain-containing protein</fullName>
    </recommendedName>
</protein>
<dbReference type="PROSITE" id="PS00018">
    <property type="entry name" value="EF_HAND_1"/>
    <property type="match status" value="1"/>
</dbReference>
<accession>V5WG79</accession>
<evidence type="ECO:0000313" key="1">
    <source>
        <dbReference type="EMBL" id="AHC14544.1"/>
    </source>
</evidence>
<evidence type="ECO:0008006" key="3">
    <source>
        <dbReference type="Google" id="ProtNLM"/>
    </source>
</evidence>
<dbReference type="STRING" id="1307761.L21SP2_1141"/>
<reference evidence="1 2" key="1">
    <citation type="journal article" date="2015" name="Stand. Genomic Sci.">
        <title>Complete genome sequence and description of Salinispira pacifica gen. nov., sp. nov., a novel spirochaete isolated form a hypersaline microbial mat.</title>
        <authorList>
            <person name="Ben Hania W."/>
            <person name="Joseph M."/>
            <person name="Schumann P."/>
            <person name="Bunk B."/>
            <person name="Fiebig A."/>
            <person name="Sproer C."/>
            <person name="Klenk H.P."/>
            <person name="Fardeau M.L."/>
            <person name="Spring S."/>
        </authorList>
    </citation>
    <scope>NUCLEOTIDE SEQUENCE [LARGE SCALE GENOMIC DNA]</scope>
    <source>
        <strain evidence="1 2">L21-RPul-D2</strain>
    </source>
</reference>
<dbReference type="EMBL" id="CP006939">
    <property type="protein sequence ID" value="AHC14544.1"/>
    <property type="molecule type" value="Genomic_DNA"/>
</dbReference>
<dbReference type="HOGENOM" id="CLU_1531481_0_0_12"/>
<evidence type="ECO:0000313" key="2">
    <source>
        <dbReference type="Proteomes" id="UP000018680"/>
    </source>
</evidence>
<gene>
    <name evidence="1" type="ORF">L21SP2_1141</name>
</gene>
<name>V5WG79_9SPIO</name>
<sequence>MLVATSSCALLNPPADEMKFTLSGTAEVLIAGGDGDVEGSLGVVLAASSAGALDYDLSDDNGTVVSNIEKVTSVSAGSDASYSFDFILDVDGSESQTESAMYEYAYVVFFIDDNNNNAIDGNELHRVLKVKESSGYSSTFDFQIQFGKSNSPQWSVGGTKVEPGGSVSGIEIGID</sequence>
<keyword evidence="2" id="KW-1185">Reference proteome</keyword>
<dbReference type="InterPro" id="IPR018247">
    <property type="entry name" value="EF_Hand_1_Ca_BS"/>
</dbReference>
<proteinExistence type="predicted"/>